<name>A0A3G3JUE7_9BACL</name>
<dbReference type="SMART" id="SM00347">
    <property type="entry name" value="HTH_MARR"/>
    <property type="match status" value="1"/>
</dbReference>
<dbReference type="GO" id="GO:0003677">
    <property type="term" value="F:DNA binding"/>
    <property type="evidence" value="ECO:0007669"/>
    <property type="project" value="UniProtKB-KW"/>
</dbReference>
<dbReference type="KEGG" id="coh:EAV92_02145"/>
<accession>A0A3G3JUE7</accession>
<keyword evidence="2" id="KW-0238">DNA-binding</keyword>
<dbReference type="Proteomes" id="UP000269097">
    <property type="component" value="Chromosome"/>
</dbReference>
<protein>
    <submittedName>
        <fullName evidence="5">MarR family transcriptional regulator</fullName>
    </submittedName>
</protein>
<evidence type="ECO:0000256" key="2">
    <source>
        <dbReference type="ARBA" id="ARBA00023125"/>
    </source>
</evidence>
<keyword evidence="6" id="KW-1185">Reference proteome</keyword>
<proteinExistence type="predicted"/>
<evidence type="ECO:0000313" key="6">
    <source>
        <dbReference type="Proteomes" id="UP000269097"/>
    </source>
</evidence>
<sequence length="141" mass="16132">MDRTKYLDLYVEKFFLHRKMWEAEWAKTQDNGLSSNQAIMLMILNEKGPLQAKDFMGVLGLSSGGVTVISDKLAELGFIRKTKDDRDRRAVNLEITERGREKIPHLRQDWVQVMDTIFSPLTDAEVAMLAQLFGKLVDAQS</sequence>
<dbReference type="PRINTS" id="PR00598">
    <property type="entry name" value="HTHMARR"/>
</dbReference>
<dbReference type="GO" id="GO:0003700">
    <property type="term" value="F:DNA-binding transcription factor activity"/>
    <property type="evidence" value="ECO:0007669"/>
    <property type="project" value="InterPro"/>
</dbReference>
<organism evidence="5 6">
    <name type="scientific">Cohnella candidum</name>
    <dbReference type="NCBI Taxonomy" id="2674991"/>
    <lineage>
        <taxon>Bacteria</taxon>
        <taxon>Bacillati</taxon>
        <taxon>Bacillota</taxon>
        <taxon>Bacilli</taxon>
        <taxon>Bacillales</taxon>
        <taxon>Paenibacillaceae</taxon>
        <taxon>Cohnella</taxon>
    </lineage>
</organism>
<dbReference type="Pfam" id="PF01047">
    <property type="entry name" value="MarR"/>
    <property type="match status" value="1"/>
</dbReference>
<dbReference type="InterPro" id="IPR000835">
    <property type="entry name" value="HTH_MarR-typ"/>
</dbReference>
<evidence type="ECO:0000313" key="5">
    <source>
        <dbReference type="EMBL" id="AYQ71487.1"/>
    </source>
</evidence>
<dbReference type="InterPro" id="IPR036388">
    <property type="entry name" value="WH-like_DNA-bd_sf"/>
</dbReference>
<keyword evidence="1" id="KW-0805">Transcription regulation</keyword>
<gene>
    <name evidence="5" type="ORF">EAV92_02145</name>
</gene>
<dbReference type="Gene3D" id="1.10.10.10">
    <property type="entry name" value="Winged helix-like DNA-binding domain superfamily/Winged helix DNA-binding domain"/>
    <property type="match status" value="1"/>
</dbReference>
<keyword evidence="3" id="KW-0804">Transcription</keyword>
<evidence type="ECO:0000259" key="4">
    <source>
        <dbReference type="PROSITE" id="PS50995"/>
    </source>
</evidence>
<reference evidence="5 6" key="1">
    <citation type="submission" date="2018-10" db="EMBL/GenBank/DDBJ databases">
        <title>Genome Sequence of Cohnella sp.</title>
        <authorList>
            <person name="Srinivasan S."/>
            <person name="Kim M.K."/>
        </authorList>
    </citation>
    <scope>NUCLEOTIDE SEQUENCE [LARGE SCALE GENOMIC DNA]</scope>
    <source>
        <strain evidence="5 6">18JY8-7</strain>
    </source>
</reference>
<dbReference type="EMBL" id="CP033433">
    <property type="protein sequence ID" value="AYQ71487.1"/>
    <property type="molecule type" value="Genomic_DNA"/>
</dbReference>
<evidence type="ECO:0000256" key="1">
    <source>
        <dbReference type="ARBA" id="ARBA00023015"/>
    </source>
</evidence>
<dbReference type="PANTHER" id="PTHR42756">
    <property type="entry name" value="TRANSCRIPTIONAL REGULATOR, MARR"/>
    <property type="match status" value="1"/>
</dbReference>
<dbReference type="PROSITE" id="PS50995">
    <property type="entry name" value="HTH_MARR_2"/>
    <property type="match status" value="1"/>
</dbReference>
<dbReference type="InterPro" id="IPR036390">
    <property type="entry name" value="WH_DNA-bd_sf"/>
</dbReference>
<dbReference type="AlphaFoldDB" id="A0A3G3JUE7"/>
<dbReference type="SUPFAM" id="SSF46785">
    <property type="entry name" value="Winged helix' DNA-binding domain"/>
    <property type="match status" value="1"/>
</dbReference>
<evidence type="ECO:0000256" key="3">
    <source>
        <dbReference type="ARBA" id="ARBA00023163"/>
    </source>
</evidence>
<dbReference type="RefSeq" id="WP_123039550.1">
    <property type="nucleotide sequence ID" value="NZ_CP033433.1"/>
</dbReference>
<dbReference type="PANTHER" id="PTHR42756:SF1">
    <property type="entry name" value="TRANSCRIPTIONAL REPRESSOR OF EMRAB OPERON"/>
    <property type="match status" value="1"/>
</dbReference>
<feature type="domain" description="HTH marR-type" evidence="4">
    <location>
        <begin position="1"/>
        <end position="138"/>
    </location>
</feature>